<keyword evidence="9" id="KW-1185">Reference proteome</keyword>
<keyword evidence="3 6" id="KW-0731">Sigma factor</keyword>
<comment type="subunit">
    <text evidence="6">Interacts with RsgI.</text>
</comment>
<evidence type="ECO:0000256" key="5">
    <source>
        <dbReference type="ARBA" id="ARBA00023163"/>
    </source>
</evidence>
<gene>
    <name evidence="6" type="primary">sigI</name>
    <name evidence="8" type="ORF">J0B03_03535</name>
</gene>
<dbReference type="InterPro" id="IPR007627">
    <property type="entry name" value="RNA_pol_sigma70_r2"/>
</dbReference>
<evidence type="ECO:0000259" key="7">
    <source>
        <dbReference type="Pfam" id="PF04542"/>
    </source>
</evidence>
<dbReference type="Pfam" id="PF04542">
    <property type="entry name" value="Sigma70_r2"/>
    <property type="match status" value="1"/>
</dbReference>
<comment type="similarity">
    <text evidence="6">Belongs to the sigma-70 factor family. SigI subfamily.</text>
</comment>
<accession>A0A975AI03</accession>
<feature type="domain" description="RNA polymerase sigma-70 region 2" evidence="7">
    <location>
        <begin position="47"/>
        <end position="92"/>
    </location>
</feature>
<dbReference type="GO" id="GO:0005737">
    <property type="term" value="C:cytoplasm"/>
    <property type="evidence" value="ECO:0007669"/>
    <property type="project" value="UniProtKB-SubCell"/>
</dbReference>
<evidence type="ECO:0000256" key="3">
    <source>
        <dbReference type="ARBA" id="ARBA00023082"/>
    </source>
</evidence>
<dbReference type="RefSeq" id="WP_207300493.1">
    <property type="nucleotide sequence ID" value="NZ_CP071444.1"/>
</dbReference>
<dbReference type="KEGG" id="alka:J0B03_03535"/>
<dbReference type="InterPro" id="IPR013325">
    <property type="entry name" value="RNA_pol_sigma_r2"/>
</dbReference>
<evidence type="ECO:0000313" key="8">
    <source>
        <dbReference type="EMBL" id="QSX09154.1"/>
    </source>
</evidence>
<keyword evidence="6" id="KW-0346">Stress response</keyword>
<dbReference type="GO" id="GO:0003677">
    <property type="term" value="F:DNA binding"/>
    <property type="evidence" value="ECO:0007669"/>
    <property type="project" value="UniProtKB-UniRule"/>
</dbReference>
<dbReference type="InterPro" id="IPR014244">
    <property type="entry name" value="RNA_pol_sigma-I"/>
</dbReference>
<evidence type="ECO:0000256" key="2">
    <source>
        <dbReference type="ARBA" id="ARBA00023015"/>
    </source>
</evidence>
<comment type="activity regulation">
    <text evidence="6">Negatively regulated by the anti-sigma-I factor RsgI.</text>
</comment>
<name>A0A975AI03_9FIRM</name>
<keyword evidence="4 6" id="KW-0238">DNA-binding</keyword>
<evidence type="ECO:0000256" key="1">
    <source>
        <dbReference type="ARBA" id="ARBA00022490"/>
    </source>
</evidence>
<dbReference type="PIRSF" id="PIRSF038953">
    <property type="entry name" value="SigI"/>
    <property type="match status" value="1"/>
</dbReference>
<evidence type="ECO:0000313" key="9">
    <source>
        <dbReference type="Proteomes" id="UP000663499"/>
    </source>
</evidence>
<dbReference type="AlphaFoldDB" id="A0A975AI03"/>
<protein>
    <recommendedName>
        <fullName evidence="6">RNA polymerase sigma factor SigI</fullName>
    </recommendedName>
</protein>
<dbReference type="EMBL" id="CP071444">
    <property type="protein sequence ID" value="QSX09154.1"/>
    <property type="molecule type" value="Genomic_DNA"/>
</dbReference>
<comment type="subcellular location">
    <subcellularLocation>
        <location evidence="6">Cytoplasm</location>
    </subcellularLocation>
</comment>
<keyword evidence="1 6" id="KW-0963">Cytoplasm</keyword>
<dbReference type="GO" id="GO:0016987">
    <property type="term" value="F:sigma factor activity"/>
    <property type="evidence" value="ECO:0007669"/>
    <property type="project" value="UniProtKB-UniRule"/>
</dbReference>
<sequence>MRELDQRIKSIAEEKNKEKLEQLIREWEFFILKSAVRVSKKYVSKQDEEWSVALEAFMEAVQRYDMDKGAFLPFARRMIHHRLVDHFRKQGRSGSELPLESLDRLRVYKPDPTSRDLRDEIDALTQVLQLYGLDFADLAKASPKSDKTVKACKKILFFLTSHPELTELIKDSKLLPLKEIEKNTGVPRKTIERHRKYLIAAMEILTGDYPYLAAYIPRDGGEGQ</sequence>
<organism evidence="8 9">
    <name type="scientific">Alkalibacter rhizosphaerae</name>
    <dbReference type="NCBI Taxonomy" id="2815577"/>
    <lineage>
        <taxon>Bacteria</taxon>
        <taxon>Bacillati</taxon>
        <taxon>Bacillota</taxon>
        <taxon>Clostridia</taxon>
        <taxon>Eubacteriales</taxon>
        <taxon>Eubacteriaceae</taxon>
        <taxon>Alkalibacter</taxon>
    </lineage>
</organism>
<evidence type="ECO:0000256" key="6">
    <source>
        <dbReference type="HAMAP-Rule" id="MF_02064"/>
    </source>
</evidence>
<dbReference type="HAMAP" id="MF_02064">
    <property type="entry name" value="Sigma70_SigI"/>
    <property type="match status" value="1"/>
</dbReference>
<keyword evidence="2 6" id="KW-0805">Transcription regulation</keyword>
<proteinExistence type="inferred from homology"/>
<dbReference type="GO" id="GO:0006352">
    <property type="term" value="P:DNA-templated transcription initiation"/>
    <property type="evidence" value="ECO:0007669"/>
    <property type="project" value="UniProtKB-UniRule"/>
</dbReference>
<feature type="DNA-binding region" description="H-T-H motif" evidence="6">
    <location>
        <begin position="177"/>
        <end position="196"/>
    </location>
</feature>
<dbReference type="Gene3D" id="1.10.1740.10">
    <property type="match status" value="1"/>
</dbReference>
<keyword evidence="5 6" id="KW-0804">Transcription</keyword>
<dbReference type="SUPFAM" id="SSF88946">
    <property type="entry name" value="Sigma2 domain of RNA polymerase sigma factors"/>
    <property type="match status" value="1"/>
</dbReference>
<dbReference type="Proteomes" id="UP000663499">
    <property type="component" value="Chromosome"/>
</dbReference>
<reference evidence="8" key="1">
    <citation type="submission" date="2021-03" db="EMBL/GenBank/DDBJ databases">
        <title>Alkalibacter marinus sp. nov., isolated from tidal flat sediment.</title>
        <authorList>
            <person name="Namirimu T."/>
            <person name="Yang J.-A."/>
            <person name="Yang S.-H."/>
            <person name="Kim Y.-J."/>
            <person name="Kwon K.K."/>
        </authorList>
    </citation>
    <scope>NUCLEOTIDE SEQUENCE</scope>
    <source>
        <strain evidence="8">ES005</strain>
    </source>
</reference>
<feature type="short sequence motif" description="Polymerase core binding" evidence="6">
    <location>
        <begin position="48"/>
        <end position="61"/>
    </location>
</feature>
<evidence type="ECO:0000256" key="4">
    <source>
        <dbReference type="ARBA" id="ARBA00023125"/>
    </source>
</evidence>
<comment type="function">
    <text evidence="6">Sigma factors are initiation factors that promote the attachment of RNA polymerase to specific initiation sites and are then released.</text>
</comment>